<sequence>MTNKVLAIGSGKEVMDKTTVAVNLAVAFSNWALEISLLGADIDAPSISIMLDLKN</sequence>
<dbReference type="AlphaFoldDB" id="A0A0C1JL39"/>
<proteinExistence type="predicted"/>
<dbReference type="EMBL" id="JSAN01000098">
    <property type="protein sequence ID" value="KIC71296.1"/>
    <property type="molecule type" value="Genomic_DNA"/>
</dbReference>
<comment type="caution">
    <text evidence="3">The sequence shown here is derived from an EMBL/GenBank/DDBJ whole genome shotgun (WGS) entry which is preliminary data.</text>
</comment>
<dbReference type="RefSeq" id="WP_080503339.1">
    <property type="nucleotide sequence ID" value="NZ_JSAN01000098.1"/>
</dbReference>
<dbReference type="Gene3D" id="3.40.50.300">
    <property type="entry name" value="P-loop containing nucleotide triphosphate hydrolases"/>
    <property type="match status" value="1"/>
</dbReference>
<dbReference type="Proteomes" id="UP000031465">
    <property type="component" value="Unassembled WGS sequence"/>
</dbReference>
<organism evidence="3 4">
    <name type="scientific">Candidatus Protochlamydia amoebophila</name>
    <dbReference type="NCBI Taxonomy" id="362787"/>
    <lineage>
        <taxon>Bacteria</taxon>
        <taxon>Pseudomonadati</taxon>
        <taxon>Chlamydiota</taxon>
        <taxon>Chlamydiia</taxon>
        <taxon>Parachlamydiales</taxon>
        <taxon>Parachlamydiaceae</taxon>
        <taxon>Candidatus Protochlamydia</taxon>
    </lineage>
</organism>
<dbReference type="InterPro" id="IPR027417">
    <property type="entry name" value="P-loop_NTPase"/>
</dbReference>
<dbReference type="InterPro" id="IPR033756">
    <property type="entry name" value="YlxH/NBP35"/>
</dbReference>
<dbReference type="GO" id="GO:0005524">
    <property type="term" value="F:ATP binding"/>
    <property type="evidence" value="ECO:0007669"/>
    <property type="project" value="UniProtKB-KW"/>
</dbReference>
<evidence type="ECO:0000256" key="1">
    <source>
        <dbReference type="ARBA" id="ARBA00022741"/>
    </source>
</evidence>
<name>A0A0C1JL39_9BACT</name>
<accession>A0A0C1JL39</accession>
<reference evidence="3 4" key="1">
    <citation type="journal article" date="2014" name="Mol. Biol. Evol.">
        <title>Massive expansion of Ubiquitination-related gene families within the Chlamydiae.</title>
        <authorList>
            <person name="Domman D."/>
            <person name="Collingro A."/>
            <person name="Lagkouvardos I."/>
            <person name="Gehre L."/>
            <person name="Weinmaier T."/>
            <person name="Rattei T."/>
            <person name="Subtil A."/>
            <person name="Horn M."/>
        </authorList>
    </citation>
    <scope>NUCLEOTIDE SEQUENCE [LARGE SCALE GENOMIC DNA]</scope>
    <source>
        <strain evidence="3 4">EI2</strain>
    </source>
</reference>
<keyword evidence="1" id="KW-0547">Nucleotide-binding</keyword>
<keyword evidence="2" id="KW-0067">ATP-binding</keyword>
<gene>
    <name evidence="3" type="ORF">DB44_DZ00090</name>
</gene>
<evidence type="ECO:0008006" key="5">
    <source>
        <dbReference type="Google" id="ProtNLM"/>
    </source>
</evidence>
<dbReference type="PATRIC" id="fig|362787.3.peg.1545"/>
<dbReference type="Pfam" id="PF10609">
    <property type="entry name" value="ParA"/>
    <property type="match status" value="1"/>
</dbReference>
<protein>
    <recommendedName>
        <fullName evidence="5">CobQ/CobB/MinD/ParA nucleotide binding domain-containing protein</fullName>
    </recommendedName>
</protein>
<evidence type="ECO:0000313" key="3">
    <source>
        <dbReference type="EMBL" id="KIC71296.1"/>
    </source>
</evidence>
<evidence type="ECO:0000256" key="2">
    <source>
        <dbReference type="ARBA" id="ARBA00022840"/>
    </source>
</evidence>
<dbReference type="SUPFAM" id="SSF52540">
    <property type="entry name" value="P-loop containing nucleoside triphosphate hydrolases"/>
    <property type="match status" value="1"/>
</dbReference>
<evidence type="ECO:0000313" key="4">
    <source>
        <dbReference type="Proteomes" id="UP000031465"/>
    </source>
</evidence>